<evidence type="ECO:0000256" key="11">
    <source>
        <dbReference type="PROSITE-ProRule" id="PRU00175"/>
    </source>
</evidence>
<dbReference type="Pfam" id="PF11515">
    <property type="entry name" value="Cul7"/>
    <property type="match status" value="1"/>
</dbReference>
<dbReference type="InterPro" id="IPR055486">
    <property type="entry name" value="CUL7/CUL9_N"/>
</dbReference>
<dbReference type="InterPro" id="IPR059120">
    <property type="entry name" value="Cullin-like_AB"/>
</dbReference>
<dbReference type="FunFam" id="2.60.120.260:FF:000046">
    <property type="entry name" value="Cullin 9"/>
    <property type="match status" value="1"/>
</dbReference>
<feature type="domain" description="RING-type" evidence="17">
    <location>
        <begin position="2058"/>
        <end position="2275"/>
    </location>
</feature>
<dbReference type="Gene3D" id="2.30.30.30">
    <property type="match status" value="1"/>
</dbReference>
<dbReference type="InterPro" id="IPR021097">
    <property type="entry name" value="CPH_domain"/>
</dbReference>
<dbReference type="InterPro" id="IPR036317">
    <property type="entry name" value="Cullin_homology_sf"/>
</dbReference>
<dbReference type="PROSITE" id="PS50089">
    <property type="entry name" value="ZF_RING_2"/>
    <property type="match status" value="1"/>
</dbReference>
<dbReference type="GeneTree" id="ENSGT00940000153954"/>
<dbReference type="SUPFAM" id="SSF75632">
    <property type="entry name" value="Cullin homology domain"/>
    <property type="match status" value="1"/>
</dbReference>
<dbReference type="GO" id="GO:0006511">
    <property type="term" value="P:ubiquitin-dependent protein catabolic process"/>
    <property type="evidence" value="ECO:0007669"/>
    <property type="project" value="InterPro"/>
</dbReference>
<feature type="domain" description="RING-type" evidence="15">
    <location>
        <begin position="2062"/>
        <end position="2109"/>
    </location>
</feature>
<dbReference type="GO" id="GO:0016740">
    <property type="term" value="F:transferase activity"/>
    <property type="evidence" value="ECO:0007669"/>
    <property type="project" value="UniProtKB-KW"/>
</dbReference>
<dbReference type="GO" id="GO:0031625">
    <property type="term" value="F:ubiquitin protein ligase binding"/>
    <property type="evidence" value="ECO:0007669"/>
    <property type="project" value="InterPro"/>
</dbReference>
<dbReference type="InterPro" id="IPR016158">
    <property type="entry name" value="Cullin_homology"/>
</dbReference>
<keyword evidence="5" id="KW-0479">Metal-binding</keyword>
<dbReference type="STRING" id="13616.ENSMODP00000023684"/>
<organism evidence="18 19">
    <name type="scientific">Monodelphis domestica</name>
    <name type="common">Gray short-tailed opossum</name>
    <dbReference type="NCBI Taxonomy" id="13616"/>
    <lineage>
        <taxon>Eukaryota</taxon>
        <taxon>Metazoa</taxon>
        <taxon>Chordata</taxon>
        <taxon>Craniata</taxon>
        <taxon>Vertebrata</taxon>
        <taxon>Euteleostomi</taxon>
        <taxon>Mammalia</taxon>
        <taxon>Metatheria</taxon>
        <taxon>Didelphimorphia</taxon>
        <taxon>Didelphidae</taxon>
        <taxon>Monodelphis</taxon>
    </lineage>
</organism>
<reference evidence="18" key="2">
    <citation type="submission" date="2025-08" db="UniProtKB">
        <authorList>
            <consortium name="Ensembl"/>
        </authorList>
    </citation>
    <scope>IDENTIFICATION</scope>
</reference>
<dbReference type="SMART" id="SM00647">
    <property type="entry name" value="IBR"/>
    <property type="match status" value="2"/>
</dbReference>
<dbReference type="OMA" id="QRENSRY"/>
<dbReference type="InterPro" id="IPR013083">
    <property type="entry name" value="Znf_RING/FYVE/PHD"/>
</dbReference>
<dbReference type="PANTHER" id="PTHR22771">
    <property type="entry name" value="CULLIN AND GALACTOSE-BINDING DOMAIN-CONTAINING"/>
    <property type="match status" value="1"/>
</dbReference>
<dbReference type="GO" id="GO:0005737">
    <property type="term" value="C:cytoplasm"/>
    <property type="evidence" value="ECO:0007669"/>
    <property type="project" value="UniProtKB-SubCell"/>
</dbReference>
<keyword evidence="4" id="KW-0808">Transferase</keyword>
<dbReference type="InterPro" id="IPR004939">
    <property type="entry name" value="APC_su10/DOC_dom"/>
</dbReference>
<evidence type="ECO:0000256" key="1">
    <source>
        <dbReference type="ARBA" id="ARBA00004496"/>
    </source>
</evidence>
<protein>
    <submittedName>
        <fullName evidence="18">Cullin 9</fullName>
    </submittedName>
</protein>
<dbReference type="PROSITE" id="PS50069">
    <property type="entry name" value="CULLIN_2"/>
    <property type="match status" value="1"/>
</dbReference>
<evidence type="ECO:0000256" key="3">
    <source>
        <dbReference type="ARBA" id="ARBA00022499"/>
    </source>
</evidence>
<evidence type="ECO:0000256" key="7">
    <source>
        <dbReference type="ARBA" id="ARBA00022771"/>
    </source>
</evidence>
<dbReference type="SUPFAM" id="SSF49785">
    <property type="entry name" value="Galactose-binding domain-like"/>
    <property type="match status" value="1"/>
</dbReference>
<evidence type="ECO:0000259" key="15">
    <source>
        <dbReference type="PROSITE" id="PS50089"/>
    </source>
</evidence>
<dbReference type="GO" id="GO:0031461">
    <property type="term" value="C:cullin-RING ubiquitin ligase complex"/>
    <property type="evidence" value="ECO:0007669"/>
    <property type="project" value="InterPro"/>
</dbReference>
<keyword evidence="2" id="KW-0963">Cytoplasm</keyword>
<feature type="domain" description="DOC" evidence="16">
    <location>
        <begin position="1134"/>
        <end position="1313"/>
    </location>
</feature>
<evidence type="ECO:0000256" key="12">
    <source>
        <dbReference type="PROSITE-ProRule" id="PRU00330"/>
    </source>
</evidence>
<dbReference type="InterPro" id="IPR002867">
    <property type="entry name" value="IBR_dom"/>
</dbReference>
<dbReference type="FunCoup" id="F7FP95">
    <property type="interactions" value="237"/>
</dbReference>
<dbReference type="Gene3D" id="1.20.120.1750">
    <property type="match status" value="1"/>
</dbReference>
<dbReference type="InterPro" id="IPR008979">
    <property type="entry name" value="Galactose-bd-like_sf"/>
</dbReference>
<dbReference type="CDD" id="cd16624">
    <property type="entry name" value="RING-HC_RBR_CUL9"/>
    <property type="match status" value="1"/>
</dbReference>
<feature type="compositionally biased region" description="Basic and acidic residues" evidence="13">
    <location>
        <begin position="1660"/>
        <end position="1681"/>
    </location>
</feature>
<dbReference type="Gene3D" id="1.25.10.10">
    <property type="entry name" value="Leucine-rich Repeat Variant"/>
    <property type="match status" value="1"/>
</dbReference>
<feature type="compositionally biased region" description="Acidic residues" evidence="13">
    <location>
        <begin position="2454"/>
        <end position="2491"/>
    </location>
</feature>
<dbReference type="InterPro" id="IPR014722">
    <property type="entry name" value="Rib_uL2_dom2"/>
</dbReference>
<dbReference type="Gene3D" id="2.60.120.260">
    <property type="entry name" value="Galactose-binding domain-like"/>
    <property type="match status" value="1"/>
</dbReference>
<feature type="compositionally biased region" description="Low complexity" evidence="13">
    <location>
        <begin position="2444"/>
        <end position="2453"/>
    </location>
</feature>
<dbReference type="InterPro" id="IPR056405">
    <property type="entry name" value="ARM_CUL7_CUL9"/>
</dbReference>
<name>F7FP95_MONDO</name>
<feature type="region of interest" description="Disordered" evidence="13">
    <location>
        <begin position="1421"/>
        <end position="1457"/>
    </location>
</feature>
<proteinExistence type="inferred from homology"/>
<keyword evidence="8" id="KW-0833">Ubl conjugation pathway</keyword>
<feature type="region of interest" description="Disordered" evidence="13">
    <location>
        <begin position="2427"/>
        <end position="2510"/>
    </location>
</feature>
<dbReference type="SUPFAM" id="SSF63748">
    <property type="entry name" value="Tudor/PWWP/MBT"/>
    <property type="match status" value="1"/>
</dbReference>
<keyword evidence="7 11" id="KW-0863">Zinc-finger</keyword>
<evidence type="ECO:0000256" key="13">
    <source>
        <dbReference type="SAM" id="MobiDB-lite"/>
    </source>
</evidence>
<dbReference type="InterPro" id="IPR047561">
    <property type="entry name" value="BRcat_RBR_CUL9"/>
</dbReference>
<evidence type="ECO:0000256" key="2">
    <source>
        <dbReference type="ARBA" id="ARBA00022490"/>
    </source>
</evidence>
<dbReference type="InterPro" id="IPR001841">
    <property type="entry name" value="Znf_RING"/>
</dbReference>
<dbReference type="Pfam" id="PF01485">
    <property type="entry name" value="IBR"/>
    <property type="match status" value="1"/>
</dbReference>
<dbReference type="SUPFAM" id="SSF48371">
    <property type="entry name" value="ARM repeat"/>
    <property type="match status" value="1"/>
</dbReference>
<dbReference type="InterPro" id="IPR044066">
    <property type="entry name" value="TRIAD_supradom"/>
</dbReference>
<evidence type="ECO:0000313" key="18">
    <source>
        <dbReference type="Ensembl" id="ENSMODP00000023684.2"/>
    </source>
</evidence>
<evidence type="ECO:0000259" key="17">
    <source>
        <dbReference type="PROSITE" id="PS51873"/>
    </source>
</evidence>
<dbReference type="Gene3D" id="3.30.230.130">
    <property type="entry name" value="Cullin, Chain C, Domain 2"/>
    <property type="match status" value="1"/>
</dbReference>
<dbReference type="Pfam" id="PF22191">
    <property type="entry name" value="IBR_1"/>
    <property type="match status" value="1"/>
</dbReference>
<feature type="region of interest" description="Disordered" evidence="13">
    <location>
        <begin position="586"/>
        <end position="606"/>
    </location>
</feature>
<keyword evidence="19" id="KW-1185">Reference proteome</keyword>
<evidence type="ECO:0000256" key="9">
    <source>
        <dbReference type="ARBA" id="ARBA00022833"/>
    </source>
</evidence>
<feature type="region of interest" description="Disordered" evidence="13">
    <location>
        <begin position="328"/>
        <end position="376"/>
    </location>
</feature>
<dbReference type="PROSITE" id="PS51284">
    <property type="entry name" value="DOC"/>
    <property type="match status" value="1"/>
</dbReference>
<dbReference type="SUPFAM" id="SSF57850">
    <property type="entry name" value="RING/U-box"/>
    <property type="match status" value="2"/>
</dbReference>
<comment type="similarity">
    <text evidence="12">Belongs to the cullin family.</text>
</comment>
<dbReference type="HOGENOM" id="CLU_001067_0_0_1"/>
<dbReference type="PROSITE" id="PS51873">
    <property type="entry name" value="TRIAD"/>
    <property type="match status" value="1"/>
</dbReference>
<feature type="compositionally biased region" description="Pro residues" evidence="13">
    <location>
        <begin position="1424"/>
        <end position="1436"/>
    </location>
</feature>
<dbReference type="PROSITE" id="PS00518">
    <property type="entry name" value="ZF_RING_1"/>
    <property type="match status" value="1"/>
</dbReference>
<dbReference type="InterPro" id="IPR047560">
    <property type="entry name" value="Rcat_RBR_CUL9"/>
</dbReference>
<dbReference type="InterPro" id="IPR045093">
    <property type="entry name" value="Cullin"/>
</dbReference>
<keyword evidence="6" id="KW-0677">Repeat</keyword>
<dbReference type="Ensembl" id="ENSMODT00000024104.4">
    <property type="protein sequence ID" value="ENSMODP00000023684.2"/>
    <property type="gene ID" value="ENSMODG00000018980.4"/>
</dbReference>
<feature type="compositionally biased region" description="Low complexity" evidence="13">
    <location>
        <begin position="353"/>
        <end position="367"/>
    </location>
</feature>
<dbReference type="Proteomes" id="UP000002280">
    <property type="component" value="Chromosome 2"/>
</dbReference>
<reference evidence="18" key="3">
    <citation type="submission" date="2025-09" db="UniProtKB">
        <authorList>
            <consortium name="Ensembl"/>
        </authorList>
    </citation>
    <scope>IDENTIFICATION</scope>
</reference>
<dbReference type="Gene3D" id="3.30.40.10">
    <property type="entry name" value="Zinc/RING finger domain, C3HC4 (zinc finger)"/>
    <property type="match status" value="1"/>
</dbReference>
<dbReference type="Pfam" id="PF24742">
    <property type="entry name" value="ARM_CUL7_CUL9"/>
    <property type="match status" value="1"/>
</dbReference>
<dbReference type="InterPro" id="IPR047562">
    <property type="entry name" value="RING-HC_RBR_CUL9"/>
</dbReference>
<evidence type="ECO:0000313" key="19">
    <source>
        <dbReference type="Proteomes" id="UP000002280"/>
    </source>
</evidence>
<dbReference type="SMART" id="SM00884">
    <property type="entry name" value="Cullin_Nedd8"/>
    <property type="match status" value="1"/>
</dbReference>
<dbReference type="InterPro" id="IPR017907">
    <property type="entry name" value="Znf_RING_CS"/>
</dbReference>
<feature type="region of interest" description="Disordered" evidence="13">
    <location>
        <begin position="1653"/>
        <end position="1681"/>
    </location>
</feature>
<evidence type="ECO:0000256" key="4">
    <source>
        <dbReference type="ARBA" id="ARBA00022679"/>
    </source>
</evidence>
<evidence type="ECO:0000256" key="6">
    <source>
        <dbReference type="ARBA" id="ARBA00022737"/>
    </source>
</evidence>
<evidence type="ECO:0000256" key="8">
    <source>
        <dbReference type="ARBA" id="ARBA00022786"/>
    </source>
</evidence>
<sequence length="2510" mass="277943">MVGERRSRDLLVPLGPRLQAYPEELLRQRQGHDGHPEYLIRWTVLQRGKEGGVGSGSSLEGKAEHILMWLSAPEVYANCPMLLGERAPAKGPQHEPAGSVGAFPRDAGGLDETSLGEMATDVRELVRRAARQLDGGGGSSPAASVLHTIHVLSAYASIGPLAGVFRETGALDLLMHMLGNPEPQIRRSAGKMLQALAAHDAGSRAHVLLSLSQQDGIEQHMDFDSRSTLLELFAETTSSEEHCMAFEGIHLPQIPGKLLFSLVKRYLCVTSLLDQLSSSLESGAGERGNRYSPNKASGVEKSRGQRELEFSMAMGNLISELVRGMGWDRGPGRQPASPPRPARSIFQPRSSMPTPILPTLLNPTSPRRPSRAFRPRSEFSSLSGYADYVQETLQPGMRVRMLEDYEEISAGDQGEFRQSNNGMPPVQVLWQSTGRTYWVHWHMVEILGPVTEDKVAAEPEKGTGSMPSCLVSTVPPSLDWKPLGGLYALPYLKPEAQSNTESGCLSQAEWWELLFFIKKLDGPEQQEFLRLLQENPDGETLEEEALGELSVSMELAQRLVLALSGQCQGSTLSDLLSSHVYNKYGPQPNTGNSASPAPVAPQDTCTPKASLPEKIKVEAEPPKAQNDSQLFNQLLVAEGLILPPELKESASELCSALRGPGRRSSLEQHVTEAIAMVQRSNSETNLQLSGLYALSKAVEEATGRDHPLLRPDKALREKLVKTLIELLTNQVGEKLLVVLALRLLYLLMAKHEWRPLFATEGGVYAVLVCMQEYKTSVLVQQAGLAALKVLASAGPCELPSGGSGRASPLAASEAQMIREIFASIGSAARPGTDNLLGAIPAAVILMLHTEGCSSAVSNGLLLLNMLMCNHQALGEQLATPELQEALHNHCGGGPDPVPPTRTLILTLLSQLSEHGPPGSPEHAVAETPCPEPQTGTEEPLLRSLVGSAGPSGELLLELERSICPEGSWEGDVNQVLKRLQHQPQPFLLLLQSLETPGPNKSLHMTVLRILIRLLDFPEAILLPWHEAMEPCLACMNAPSNDREVVQELIRFLHRLATLHKDCAVVLCRLGAREALTKALDKHTAQLLLGPELRDLVSECEKHARLYSNLTTSILAGCIQMVLSQIEEHRRTHRPINIPFFDVFLRHLCQGSSVEVKEDKCWEKVEVSSNPHGASKLTDRNPKTYWESNGSTGSHYITLHMHRGVLVRQLTLLVASEDSSYMPARVVVLGGDNASSVSTELNTVNVMPSASRVMLLENLTRFWPILQIRIKRCQQGGIDTRVRGVEVLGPKPTFWPLFREQLCRRTHLFYTVRAQAWSQDIARDRKRLLQLCPRLNGALRHEQSFADRFLPDDEAALALGRTCWEALVSPLVQSITAPDGSGVSPLAWLLGQYLEHREKARCPQGRADSFASRVRRLSHLLVHVEPPPGPPPEPPTRPNGKNSKIRELNSGAGLGPPGGSLRGITQCWRGVVQEQVSRFLTAAWQAPDLVPRYCDTYERLQSAGAELFGPRAAFTLALRQGFSGALLQLSFLTAAHVSEQFARHIDQQIQKSRVGGPRGEEVLGQLQRSLEPMMVLSGLELATTFEHFYQYYLADRLLSLGPSWLERAVLEQIGLCFPNRLPQQMLSSLSTSQELQHQFHLFQLEQIDQQLLEQEEDEEHSLEARPQEEEEGRGERELPREEPAPEVSVLVLSPRCWPVSPLCYLYEPNKYLPPALSTNLSRFSNFYSQSQNRPVLELGPRRRLQWSWLGRAELLFGTQTLHVSTLQMWLLLHFNEMEEVALDTLLQSSDISSELLNQALQPLTSGLGPLSLHEGQGFPSGGVLRLREVEKEPGGEALWLLPPQTYLSVEEDECRTLERKRNLLSCLLVRILKAHGEKGLHIDQLVCLVLEAWQKGPSSPKGLGSNMSGEAGCSSADVLSCILHLLGQGYVRRQEDRPQVLAYAAPEPADPQRGQANVPFCGTRSAVTSQLRPKEVAALASLQLPAGRTMSPNEVEGLMEQTVNQVQETLSLEPDVALHLLAHTRWGADQLLQSYSEDPEPLLLASGLRVPLAQAPPPLPTQCPVCVSPLSPEDQPPALCCMHYCCKSCWNEYLTTRIEQNLVLNCTCPIADCPAQPTSAFIRAIVSSPEVIAKYEKALLRGYVESCSNMTWCTNPQGCDRILCRQGLGCGAACSKCGWASCFNCNFPEAHYPASCSHMSQWVDDGGYYEGMSVEAQSKHLAKLISKRCPSCQAPIEKNEGCLHMTCAKCNHGFCWRCLKPWKPTHKDYYNCSAMVSKAARQEKRFQDYNERCTFHHQAQEFTLNLRSCVSAISEMPPPQPLTFLIDACRGLEQARKVLAYAWVYSYYNQDTERMDVVEQQTENLELHTNALQILLEETLLQCQDLAASLKLFKAEHLSTGLELLRRIQERLLAILQHSTQDFRIGLQTPPSSEPQEVKVSNVPSSQLQGSSELGQEEEDEEDEDEVPGWQQDEYDDEELDDDNFSYDDESENLDRDTFFFDDEDEDEGYD</sequence>
<dbReference type="eggNOG" id="KOG1815">
    <property type="taxonomic scope" value="Eukaryota"/>
</dbReference>
<comment type="subcellular location">
    <subcellularLocation>
        <location evidence="1">Cytoplasm</location>
    </subcellularLocation>
</comment>
<dbReference type="Bgee" id="ENSMODG00000018980">
    <property type="expression patterns" value="Expressed in cerebellum and 18 other cell types or tissues"/>
</dbReference>
<feature type="region of interest" description="Disordered" evidence="13">
    <location>
        <begin position="280"/>
        <end position="303"/>
    </location>
</feature>
<feature type="compositionally biased region" description="Acidic residues" evidence="13">
    <location>
        <begin position="2499"/>
        <end position="2510"/>
    </location>
</feature>
<dbReference type="PROSITE" id="PS01256">
    <property type="entry name" value="CULLIN_1"/>
    <property type="match status" value="1"/>
</dbReference>
<keyword evidence="10" id="KW-0832">Ubl conjugation</keyword>
<reference evidence="18 19" key="1">
    <citation type="journal article" date="2007" name="Nature">
        <title>Genome of the marsupial Monodelphis domestica reveals innovation in non-coding sequences.</title>
        <authorList>
            <person name="Mikkelsen T.S."/>
            <person name="Wakefield M.J."/>
            <person name="Aken B."/>
            <person name="Amemiya C.T."/>
            <person name="Chang J.L."/>
            <person name="Duke S."/>
            <person name="Garber M."/>
            <person name="Gentles A.J."/>
            <person name="Goodstadt L."/>
            <person name="Heger A."/>
            <person name="Jurka J."/>
            <person name="Kamal M."/>
            <person name="Mauceli E."/>
            <person name="Searle S.M."/>
            <person name="Sharpe T."/>
            <person name="Baker M.L."/>
            <person name="Batzer M.A."/>
            <person name="Benos P.V."/>
            <person name="Belov K."/>
            <person name="Clamp M."/>
            <person name="Cook A."/>
            <person name="Cuff J."/>
            <person name="Das R."/>
            <person name="Davidow L."/>
            <person name="Deakin J.E."/>
            <person name="Fazzari M.J."/>
            <person name="Glass J.L."/>
            <person name="Grabherr M."/>
            <person name="Greally J.M."/>
            <person name="Gu W."/>
            <person name="Hore T.A."/>
            <person name="Huttley G.A."/>
            <person name="Kleber M."/>
            <person name="Jirtle R.L."/>
            <person name="Koina E."/>
            <person name="Lee J.T."/>
            <person name="Mahony S."/>
            <person name="Marra M.A."/>
            <person name="Miller R.D."/>
            <person name="Nicholls R.D."/>
            <person name="Oda M."/>
            <person name="Papenfuss A.T."/>
            <person name="Parra Z.E."/>
            <person name="Pollock D.D."/>
            <person name="Ray D.A."/>
            <person name="Schein J.E."/>
            <person name="Speed T.P."/>
            <person name="Thompson K."/>
            <person name="VandeBerg J.L."/>
            <person name="Wade C.M."/>
            <person name="Walker J.A."/>
            <person name="Waters P.D."/>
            <person name="Webber C."/>
            <person name="Weidman J.R."/>
            <person name="Xie X."/>
            <person name="Zody M.C."/>
            <person name="Baldwin J."/>
            <person name="Abdouelleil A."/>
            <person name="Abdulkadir J."/>
            <person name="Abebe A."/>
            <person name="Abera B."/>
            <person name="Abreu J."/>
            <person name="Acer S.C."/>
            <person name="Aftuck L."/>
            <person name="Alexander A."/>
            <person name="An P."/>
            <person name="Anderson E."/>
            <person name="Anderson S."/>
            <person name="Arachi H."/>
            <person name="Azer M."/>
            <person name="Bachantsang P."/>
            <person name="Barry A."/>
            <person name="Bayul T."/>
            <person name="Berlin A."/>
            <person name="Bessette D."/>
            <person name="Bloom T."/>
            <person name="Bloom T."/>
            <person name="Boguslavskiy L."/>
            <person name="Bonnet C."/>
            <person name="Boukhgalter B."/>
            <person name="Bourzgui I."/>
            <person name="Brown A."/>
            <person name="Cahill P."/>
            <person name="Channer S."/>
            <person name="Cheshatsang Y."/>
            <person name="Chuda L."/>
            <person name="Citroen M."/>
            <person name="Collymore A."/>
            <person name="Cooke P."/>
            <person name="Costello M."/>
            <person name="D'Aco K."/>
            <person name="Daza R."/>
            <person name="De Haan G."/>
            <person name="DeGray S."/>
            <person name="DeMaso C."/>
            <person name="Dhargay N."/>
            <person name="Dooley K."/>
            <person name="Dooley E."/>
            <person name="Doricent M."/>
            <person name="Dorje P."/>
            <person name="Dorjee K."/>
            <person name="Dupes A."/>
            <person name="Elong R."/>
            <person name="Falk J."/>
            <person name="Farina A."/>
            <person name="Faro S."/>
            <person name="Ferguson D."/>
            <person name="Fisher S."/>
            <person name="Foley C.D."/>
            <person name="Franke A."/>
            <person name="Friedrich D."/>
            <person name="Gadbois L."/>
            <person name="Gearin G."/>
            <person name="Gearin C.R."/>
            <person name="Giannoukos G."/>
            <person name="Goode T."/>
            <person name="Graham J."/>
            <person name="Grandbois E."/>
            <person name="Grewal S."/>
            <person name="Gyaltsen K."/>
            <person name="Hafez N."/>
            <person name="Hagos B."/>
            <person name="Hall J."/>
            <person name="Henson C."/>
            <person name="Hollinger A."/>
            <person name="Honan T."/>
            <person name="Huard M.D."/>
            <person name="Hughes L."/>
            <person name="Hurhula B."/>
            <person name="Husby M.E."/>
            <person name="Kamat A."/>
            <person name="Kanga B."/>
            <person name="Kashin S."/>
            <person name="Khazanovich D."/>
            <person name="Kisner P."/>
            <person name="Lance K."/>
            <person name="Lara M."/>
            <person name="Lee W."/>
            <person name="Lennon N."/>
            <person name="Letendre F."/>
            <person name="LeVine R."/>
            <person name="Lipovsky A."/>
            <person name="Liu X."/>
            <person name="Liu J."/>
            <person name="Liu S."/>
            <person name="Lokyitsang T."/>
            <person name="Lokyitsang Y."/>
            <person name="Lubonja R."/>
            <person name="Lui A."/>
            <person name="MacDonald P."/>
            <person name="Magnisalis V."/>
            <person name="Maru K."/>
            <person name="Matthews C."/>
            <person name="McCusker W."/>
            <person name="McDonough S."/>
            <person name="Mehta T."/>
            <person name="Meldrim J."/>
            <person name="Meneus L."/>
            <person name="Mihai O."/>
            <person name="Mihalev A."/>
            <person name="Mihova T."/>
            <person name="Mittelman R."/>
            <person name="Mlenga V."/>
            <person name="Montmayeur A."/>
            <person name="Mulrain L."/>
            <person name="Navidi A."/>
            <person name="Naylor J."/>
            <person name="Negash T."/>
            <person name="Nguyen T."/>
            <person name="Nguyen N."/>
            <person name="Nicol R."/>
            <person name="Norbu C."/>
            <person name="Norbu N."/>
            <person name="Novod N."/>
            <person name="O'Neill B."/>
            <person name="Osman S."/>
            <person name="Markiewicz E."/>
            <person name="Oyono O.L."/>
            <person name="Patti C."/>
            <person name="Phunkhang P."/>
            <person name="Pierre F."/>
            <person name="Priest M."/>
            <person name="Raghuraman S."/>
            <person name="Rege F."/>
            <person name="Reyes R."/>
            <person name="Rise C."/>
            <person name="Rogov P."/>
            <person name="Ross K."/>
            <person name="Ryan E."/>
            <person name="Settipalli S."/>
            <person name="Shea T."/>
            <person name="Sherpa N."/>
            <person name="Shi L."/>
            <person name="Shih D."/>
            <person name="Sparrow T."/>
            <person name="Spaulding J."/>
            <person name="Stalker J."/>
            <person name="Stange-Thomann N."/>
            <person name="Stavropoulos S."/>
            <person name="Stone C."/>
            <person name="Strader C."/>
            <person name="Tesfaye S."/>
            <person name="Thomson T."/>
            <person name="Thoulutsang Y."/>
            <person name="Thoulutsang D."/>
            <person name="Topham K."/>
            <person name="Topping I."/>
            <person name="Tsamla T."/>
            <person name="Vassiliev H."/>
            <person name="Vo A."/>
            <person name="Wangchuk T."/>
            <person name="Wangdi T."/>
            <person name="Weiand M."/>
            <person name="Wilkinson J."/>
            <person name="Wilson A."/>
            <person name="Yadav S."/>
            <person name="Young G."/>
            <person name="Yu Q."/>
            <person name="Zembek L."/>
            <person name="Zhong D."/>
            <person name="Zimmer A."/>
            <person name="Zwirko Z."/>
            <person name="Jaffe D.B."/>
            <person name="Alvarez P."/>
            <person name="Brockman W."/>
            <person name="Butler J."/>
            <person name="Chin C."/>
            <person name="Gnerre S."/>
            <person name="MacCallum I."/>
            <person name="Graves J.A."/>
            <person name="Ponting C.P."/>
            <person name="Breen M."/>
            <person name="Samollow P.B."/>
            <person name="Lander E.S."/>
            <person name="Lindblad-Toh K."/>
        </authorList>
    </citation>
    <scope>NUCLEOTIDE SEQUENCE [LARGE SCALE GENOMIC DNA]</scope>
</reference>
<dbReference type="GO" id="GO:0008270">
    <property type="term" value="F:zinc ion binding"/>
    <property type="evidence" value="ECO:0007669"/>
    <property type="project" value="UniProtKB-KW"/>
</dbReference>
<evidence type="ECO:0000259" key="16">
    <source>
        <dbReference type="PROSITE" id="PS51284"/>
    </source>
</evidence>
<dbReference type="InterPro" id="IPR016157">
    <property type="entry name" value="Cullin_CS"/>
</dbReference>
<feature type="region of interest" description="Disordered" evidence="13">
    <location>
        <begin position="912"/>
        <end position="937"/>
    </location>
</feature>
<dbReference type="InterPro" id="IPR016024">
    <property type="entry name" value="ARM-type_fold"/>
</dbReference>
<dbReference type="InterPro" id="IPR036388">
    <property type="entry name" value="WH-like_DNA-bd_sf"/>
</dbReference>
<dbReference type="Pfam" id="PF26557">
    <property type="entry name" value="Cullin_AB"/>
    <property type="match status" value="1"/>
</dbReference>
<dbReference type="CDD" id="cd20359">
    <property type="entry name" value="Rcat_RBR_CUL9"/>
    <property type="match status" value="1"/>
</dbReference>
<keyword evidence="9" id="KW-0862">Zinc</keyword>
<evidence type="ECO:0000256" key="10">
    <source>
        <dbReference type="ARBA" id="ARBA00022843"/>
    </source>
</evidence>
<dbReference type="PANTHER" id="PTHR22771:SF4">
    <property type="entry name" value="CULLIN 7-RELATED"/>
    <property type="match status" value="1"/>
</dbReference>
<dbReference type="InterPro" id="IPR011989">
    <property type="entry name" value="ARM-like"/>
</dbReference>
<gene>
    <name evidence="18" type="primary">CUL9</name>
</gene>
<accession>F7FP95</accession>
<keyword evidence="3" id="KW-1017">Isopeptide bond</keyword>
<dbReference type="InParanoid" id="F7FP95"/>
<evidence type="ECO:0000256" key="5">
    <source>
        <dbReference type="ARBA" id="ARBA00022723"/>
    </source>
</evidence>
<dbReference type="Pfam" id="PF03256">
    <property type="entry name" value="ANAPC10"/>
    <property type="match status" value="1"/>
</dbReference>
<evidence type="ECO:0000259" key="14">
    <source>
        <dbReference type="PROSITE" id="PS50069"/>
    </source>
</evidence>
<dbReference type="CDD" id="cd20347">
    <property type="entry name" value="BRcat_RBR_CUL9"/>
    <property type="match status" value="1"/>
</dbReference>
<dbReference type="InterPro" id="IPR019559">
    <property type="entry name" value="Cullin_neddylation_domain"/>
</dbReference>
<dbReference type="SMART" id="SM01337">
    <property type="entry name" value="APC10"/>
    <property type="match status" value="1"/>
</dbReference>
<feature type="domain" description="Cullin family profile" evidence="14">
    <location>
        <begin position="1535"/>
        <end position="1803"/>
    </location>
</feature>
<dbReference type="Gene3D" id="1.10.10.10">
    <property type="entry name" value="Winged helix-like DNA-binding domain superfamily/Winged helix DNA-binding domain"/>
    <property type="match status" value="1"/>
</dbReference>
<dbReference type="Pfam" id="PF23168">
    <property type="entry name" value="CUL7_CUL9_N"/>
    <property type="match status" value="1"/>
</dbReference>